<dbReference type="FunFam" id="3.40.50.720:FF:000114">
    <property type="entry name" value="UDP-glucose 6-dehydrogenase"/>
    <property type="match status" value="1"/>
</dbReference>
<dbReference type="PANTHER" id="PTHR11374">
    <property type="entry name" value="UDP-GLUCOSE DEHYDROGENASE/UDP-MANNAC DEHYDROGENASE"/>
    <property type="match status" value="1"/>
</dbReference>
<comment type="similarity">
    <text evidence="2 9">Belongs to the UDP-glucose/GDP-mannose dehydrogenase family.</text>
</comment>
<feature type="active site" description="Nucleophile" evidence="10">
    <location>
        <position position="278"/>
    </location>
</feature>
<feature type="binding site" evidence="12">
    <location>
        <begin position="11"/>
        <end position="16"/>
    </location>
    <ligand>
        <name>NAD(+)</name>
        <dbReference type="ChEBI" id="CHEBI:57540"/>
    </ligand>
</feature>
<dbReference type="GO" id="GO:0003979">
    <property type="term" value="F:UDP-glucose 6-dehydrogenase activity"/>
    <property type="evidence" value="ECO:0007669"/>
    <property type="project" value="UniProtKB-EC"/>
</dbReference>
<dbReference type="InterPro" id="IPR028356">
    <property type="entry name" value="UDPglc_DH_euk"/>
</dbReference>
<dbReference type="SUPFAM" id="SSF51735">
    <property type="entry name" value="NAD(P)-binding Rossmann-fold domains"/>
    <property type="match status" value="1"/>
</dbReference>
<evidence type="ECO:0000313" key="15">
    <source>
        <dbReference type="Proteomes" id="UP000243887"/>
    </source>
</evidence>
<dbReference type="PIRSF" id="PIRSF500133">
    <property type="entry name" value="UDPglc_DH_euk"/>
    <property type="match status" value="1"/>
</dbReference>
<dbReference type="STRING" id="1150112.SAMN04487893_101131"/>
<evidence type="ECO:0000256" key="3">
    <source>
        <dbReference type="ARBA" id="ARBA00012954"/>
    </source>
</evidence>
<dbReference type="NCBIfam" id="TIGR03026">
    <property type="entry name" value="NDP-sugDHase"/>
    <property type="match status" value="1"/>
</dbReference>
<feature type="binding site" evidence="12">
    <location>
        <position position="36"/>
    </location>
    <ligand>
        <name>NAD(+)</name>
        <dbReference type="ChEBI" id="CHEBI:57540"/>
    </ligand>
</feature>
<dbReference type="PANTHER" id="PTHR11374:SF3">
    <property type="entry name" value="UDP-GLUCOSE 6-DEHYDROGENASE"/>
    <property type="match status" value="1"/>
</dbReference>
<keyword evidence="5" id="KW-0560">Oxidoreductase</keyword>
<feature type="binding site" evidence="12">
    <location>
        <position position="167"/>
    </location>
    <ligand>
        <name>NAD(+)</name>
        <dbReference type="ChEBI" id="CHEBI:57540"/>
    </ligand>
</feature>
<evidence type="ECO:0000256" key="2">
    <source>
        <dbReference type="ARBA" id="ARBA00006601"/>
    </source>
</evidence>
<proteinExistence type="inferred from homology"/>
<sequence>MTQIKKICCIGAGYVGGPTMAVIAQKNPQIQVTVVDINEERIAAWNNADLSKLPIYEPGLDTVVAEARGRNLFFDTNVDKAIDEADMIFISVNTPTKTYGKGKGMAADLKYIELCARQIARVAKTDKIVVEKSTLPVRTAQAIKRILDQTGNGVSYQILSNPEFLAEGTAIQDLMNPDRVLIGGEESDTGREAIEALASVYGAWVPQERILRTNVWSSELSKLTANAFLAQRVSSINAISELCEASGADVNEVAKAIGMDSRIGSKFLKASVGFGGSCFQKDIFNLVYIAKTYGLDEVADYWEQVIIMNDFQKRRFAERIVTTLFNTVNDKKIAFLGWAFKKDTNDTRESAAIYVANDLMEEEAQIHVFDPKVTEQQMLTDLDYLNTRSSEANRKHLTVHQDPYTALENAHGIAVLTEWDEFKTYDWQRIYNKMQKPAFVFDGRNILDRKQLEQIGFEVYSIGAANIK</sequence>
<evidence type="ECO:0000256" key="4">
    <source>
        <dbReference type="ARBA" id="ARBA00015132"/>
    </source>
</evidence>
<feature type="binding site" evidence="11">
    <location>
        <begin position="163"/>
        <end position="167"/>
    </location>
    <ligand>
        <name>substrate</name>
    </ligand>
</feature>
<evidence type="ECO:0000256" key="8">
    <source>
        <dbReference type="ARBA" id="ARBA00053241"/>
    </source>
</evidence>
<evidence type="ECO:0000256" key="1">
    <source>
        <dbReference type="ARBA" id="ARBA00004701"/>
    </source>
</evidence>
<dbReference type="Gene3D" id="1.20.5.100">
    <property type="entry name" value="Cytochrome c1, transmembrane anchor, C-terminal"/>
    <property type="match status" value="1"/>
</dbReference>
<feature type="binding site" evidence="12">
    <location>
        <position position="348"/>
    </location>
    <ligand>
        <name>NAD(+)</name>
        <dbReference type="ChEBI" id="CHEBI:57540"/>
    </ligand>
</feature>
<feature type="binding site" evidence="12">
    <location>
        <begin position="133"/>
        <end position="134"/>
    </location>
    <ligand>
        <name>NAD(+)</name>
        <dbReference type="ChEBI" id="CHEBI:57540"/>
    </ligand>
</feature>
<dbReference type="PIRSF" id="PIRSF000124">
    <property type="entry name" value="UDPglc_GDPman_dh"/>
    <property type="match status" value="1"/>
</dbReference>
<dbReference type="InterPro" id="IPR036220">
    <property type="entry name" value="UDP-Glc/GDP-Man_DH_C_sf"/>
</dbReference>
<reference evidence="15" key="1">
    <citation type="submission" date="2016-10" db="EMBL/GenBank/DDBJ databases">
        <authorList>
            <person name="Varghese N."/>
            <person name="Submissions S."/>
        </authorList>
    </citation>
    <scope>NUCLEOTIDE SEQUENCE [LARGE SCALE GENOMIC DNA]</scope>
    <source>
        <strain evidence="15">DSM 26542</strain>
    </source>
</reference>
<evidence type="ECO:0000256" key="7">
    <source>
        <dbReference type="ARBA" id="ARBA00047473"/>
    </source>
</evidence>
<dbReference type="SMART" id="SM00984">
    <property type="entry name" value="UDPG_MGDP_dh_C"/>
    <property type="match status" value="1"/>
</dbReference>
<accession>A0A1I3L0F0</accession>
<dbReference type="Pfam" id="PF03720">
    <property type="entry name" value="UDPG_MGDP_dh_C"/>
    <property type="match status" value="1"/>
</dbReference>
<dbReference type="InterPro" id="IPR014026">
    <property type="entry name" value="UDP-Glc/GDP-Man_DH_dimer"/>
</dbReference>
<gene>
    <name evidence="14" type="ORF">SAMN04487893_101131</name>
</gene>
<evidence type="ECO:0000256" key="10">
    <source>
        <dbReference type="PIRSR" id="PIRSR500133-1"/>
    </source>
</evidence>
<name>A0A1I3L0F0_9FLAO</name>
<feature type="binding site" evidence="11">
    <location>
        <begin position="222"/>
        <end position="226"/>
    </location>
    <ligand>
        <name>substrate</name>
    </ligand>
</feature>
<dbReference type="EMBL" id="FORU01000001">
    <property type="protein sequence ID" value="SFI78229.1"/>
    <property type="molecule type" value="Genomic_DNA"/>
</dbReference>
<dbReference type="InterPro" id="IPR017476">
    <property type="entry name" value="UDP-Glc/GDP-Man"/>
</dbReference>
<dbReference type="SUPFAM" id="SSF52413">
    <property type="entry name" value="UDP-glucose/GDP-mannose dehydrogenase C-terminal domain"/>
    <property type="match status" value="1"/>
</dbReference>
<dbReference type="InterPro" id="IPR014027">
    <property type="entry name" value="UDP-Glc/GDP-Man_DH_C"/>
</dbReference>
<dbReference type="FunFam" id="1.20.5.100:FF:000001">
    <property type="entry name" value="UDP-glucose 6-dehydrogenase"/>
    <property type="match status" value="1"/>
</dbReference>
<protein>
    <recommendedName>
        <fullName evidence="4">UDP-glucose 6-dehydrogenase</fullName>
        <ecNumber evidence="3">1.1.1.22</ecNumber>
    </recommendedName>
</protein>
<dbReference type="EC" id="1.1.1.22" evidence="3"/>
<dbReference type="SUPFAM" id="SSF48179">
    <property type="entry name" value="6-phosphogluconate dehydrogenase C-terminal domain-like"/>
    <property type="match status" value="1"/>
</dbReference>
<evidence type="ECO:0000313" key="14">
    <source>
        <dbReference type="EMBL" id="SFI78229.1"/>
    </source>
</evidence>
<dbReference type="GO" id="GO:0051287">
    <property type="term" value="F:NAD binding"/>
    <property type="evidence" value="ECO:0007669"/>
    <property type="project" value="InterPro"/>
</dbReference>
<organism evidence="14 15">
    <name type="scientific">Myroides guanonis</name>
    <dbReference type="NCBI Taxonomy" id="1150112"/>
    <lineage>
        <taxon>Bacteria</taxon>
        <taxon>Pseudomonadati</taxon>
        <taxon>Bacteroidota</taxon>
        <taxon>Flavobacteriia</taxon>
        <taxon>Flavobacteriales</taxon>
        <taxon>Flavobacteriaceae</taxon>
        <taxon>Myroides</taxon>
    </lineage>
</organism>
<evidence type="ECO:0000256" key="5">
    <source>
        <dbReference type="ARBA" id="ARBA00023002"/>
    </source>
</evidence>
<evidence type="ECO:0000256" key="12">
    <source>
        <dbReference type="PIRSR" id="PIRSR500133-3"/>
    </source>
</evidence>
<feature type="binding site" evidence="11">
    <location>
        <begin position="340"/>
        <end position="341"/>
    </location>
    <ligand>
        <name>substrate</name>
    </ligand>
</feature>
<evidence type="ECO:0000256" key="11">
    <source>
        <dbReference type="PIRSR" id="PIRSR500133-2"/>
    </source>
</evidence>
<feature type="binding site" evidence="11">
    <location>
        <begin position="269"/>
        <end position="275"/>
    </location>
    <ligand>
        <name>substrate</name>
    </ligand>
</feature>
<feature type="binding site" evidence="12">
    <location>
        <position position="41"/>
    </location>
    <ligand>
        <name>NAD(+)</name>
        <dbReference type="ChEBI" id="CHEBI:57540"/>
    </ligand>
</feature>
<dbReference type="Pfam" id="PF03721">
    <property type="entry name" value="UDPG_MGDP_dh_N"/>
    <property type="match status" value="1"/>
</dbReference>
<feature type="domain" description="UDP-glucose/GDP-mannose dehydrogenase C-terminal" evidence="13">
    <location>
        <begin position="334"/>
        <end position="449"/>
    </location>
</feature>
<feature type="binding site" evidence="12">
    <location>
        <begin position="92"/>
        <end position="96"/>
    </location>
    <ligand>
        <name>NAD(+)</name>
        <dbReference type="ChEBI" id="CHEBI:57540"/>
    </ligand>
</feature>
<dbReference type="FunFam" id="3.40.50.720:FF:000032">
    <property type="entry name" value="UDP-glucose 6-dehydrogenase"/>
    <property type="match status" value="1"/>
</dbReference>
<dbReference type="Gene3D" id="3.40.50.720">
    <property type="entry name" value="NAD(P)-binding Rossmann-like Domain"/>
    <property type="match status" value="2"/>
</dbReference>
<evidence type="ECO:0000259" key="13">
    <source>
        <dbReference type="SMART" id="SM00984"/>
    </source>
</evidence>
<comment type="function">
    <text evidence="8">Catalyzes the conversion of UDP-glucose into UDP-glucuronate, one of the precursors of teichuronic acid.</text>
</comment>
<feature type="binding site" evidence="12">
    <location>
        <begin position="278"/>
        <end position="281"/>
    </location>
    <ligand>
        <name>NAD(+)</name>
        <dbReference type="ChEBI" id="CHEBI:57540"/>
    </ligand>
</feature>
<comment type="catalytic activity">
    <reaction evidence="7">
        <text>UDP-alpha-D-glucose + 2 NAD(+) + H2O = UDP-alpha-D-glucuronate + 2 NADH + 3 H(+)</text>
        <dbReference type="Rhea" id="RHEA:23596"/>
        <dbReference type="ChEBI" id="CHEBI:15377"/>
        <dbReference type="ChEBI" id="CHEBI:15378"/>
        <dbReference type="ChEBI" id="CHEBI:57540"/>
        <dbReference type="ChEBI" id="CHEBI:57945"/>
        <dbReference type="ChEBI" id="CHEBI:58052"/>
        <dbReference type="ChEBI" id="CHEBI:58885"/>
        <dbReference type="EC" id="1.1.1.22"/>
    </reaction>
</comment>
<keyword evidence="6 12" id="KW-0520">NAD</keyword>
<dbReference type="AlphaFoldDB" id="A0A1I3L0F0"/>
<dbReference type="InterPro" id="IPR001732">
    <property type="entry name" value="UDP-Glc/GDP-Man_DH_N"/>
</dbReference>
<dbReference type="GO" id="GO:0006065">
    <property type="term" value="P:UDP-glucuronate biosynthetic process"/>
    <property type="evidence" value="ECO:0007669"/>
    <property type="project" value="UniProtKB-UniPathway"/>
</dbReference>
<feature type="binding site" evidence="11">
    <location>
        <position position="262"/>
    </location>
    <ligand>
        <name>substrate</name>
    </ligand>
</feature>
<dbReference type="GO" id="GO:0006024">
    <property type="term" value="P:glycosaminoglycan biosynthetic process"/>
    <property type="evidence" value="ECO:0007669"/>
    <property type="project" value="TreeGrafter"/>
</dbReference>
<dbReference type="OrthoDB" id="9803238at2"/>
<dbReference type="Proteomes" id="UP000243887">
    <property type="component" value="Unassembled WGS sequence"/>
</dbReference>
<evidence type="ECO:0000256" key="6">
    <source>
        <dbReference type="ARBA" id="ARBA00023027"/>
    </source>
</evidence>
<dbReference type="Pfam" id="PF00984">
    <property type="entry name" value="UDPG_MGDP_dh"/>
    <property type="match status" value="1"/>
</dbReference>
<comment type="pathway">
    <text evidence="1">Nucleotide-sugar biosynthesis; UDP-alpha-D-glucuronate biosynthesis; UDP-alpha-D-glucuronate from UDP-alpha-D-glucose: step 1/1.</text>
</comment>
<dbReference type="InterPro" id="IPR036291">
    <property type="entry name" value="NAD(P)-bd_dom_sf"/>
</dbReference>
<keyword evidence="15" id="KW-1185">Reference proteome</keyword>
<feature type="binding site" evidence="11">
    <location>
        <position position="444"/>
    </location>
    <ligand>
        <name>substrate</name>
    </ligand>
</feature>
<dbReference type="UniPathway" id="UPA00038">
    <property type="reaction ID" value="UER00491"/>
</dbReference>
<dbReference type="InterPro" id="IPR008927">
    <property type="entry name" value="6-PGluconate_DH-like_C_sf"/>
</dbReference>
<evidence type="ECO:0000256" key="9">
    <source>
        <dbReference type="PIRNR" id="PIRNR000124"/>
    </source>
</evidence>
<dbReference type="RefSeq" id="WP_090677522.1">
    <property type="nucleotide sequence ID" value="NZ_FORU01000001.1"/>
</dbReference>